<keyword evidence="1" id="KW-1133">Transmembrane helix</keyword>
<dbReference type="InterPro" id="IPR007813">
    <property type="entry name" value="PilN"/>
</dbReference>
<dbReference type="RefSeq" id="WP_166849691.1">
    <property type="nucleotide sequence ID" value="NZ_JAAONY010000001.1"/>
</dbReference>
<dbReference type="Proteomes" id="UP000528457">
    <property type="component" value="Unassembled WGS sequence"/>
</dbReference>
<evidence type="ECO:0000313" key="3">
    <source>
        <dbReference type="Proteomes" id="UP000528457"/>
    </source>
</evidence>
<proteinExistence type="predicted"/>
<evidence type="ECO:0000256" key="1">
    <source>
        <dbReference type="SAM" id="Phobius"/>
    </source>
</evidence>
<dbReference type="InterPro" id="IPR052534">
    <property type="entry name" value="Extracell_DNA_Util/SecSys_Comp"/>
</dbReference>
<evidence type="ECO:0008006" key="4">
    <source>
        <dbReference type="Google" id="ProtNLM"/>
    </source>
</evidence>
<feature type="transmembrane region" description="Helical" evidence="1">
    <location>
        <begin position="186"/>
        <end position="207"/>
    </location>
</feature>
<dbReference type="Pfam" id="PF05137">
    <property type="entry name" value="PilN"/>
    <property type="match status" value="1"/>
</dbReference>
<dbReference type="AlphaFoldDB" id="A0A7X0MVE1"/>
<keyword evidence="1" id="KW-0812">Transmembrane</keyword>
<name>A0A7X0MVE1_9GAMM</name>
<sequence length="344" mass="38198">MKIETNDLSLFGLDLSQAWGYVKLAWRDLLWNQLSPVRRAFAETVEVRSLEPGQEGYYRLGQKQNLAAPKVQANAFILPDDIVLLKSLQLPLAVEVELAEVVHLEVLASCPFAVEDASYAWLAEQNGGDFINVQVAMARQADINNCLLENTIDKSTTEIWAMTPAGIACFDGEAVEKREGRYRKRLLTTVAFVVASYLLLLFAPAIISSARALQAEKVEQQYTSLKQSSAKAVTLKESLARKNVVLAEVETLVSESSSLLPLLAELTNLAEDDVWFRNVRLDKDKLQLTGYATNAAEFMQLLSSHENFQQVKQRGGIRKDRASGQEVFTVEMQLSEAGQKGDAQ</sequence>
<protein>
    <recommendedName>
        <fullName evidence="4">General secretion pathway protein L</fullName>
    </recommendedName>
</protein>
<dbReference type="InParanoid" id="A0A7X0MVE1"/>
<keyword evidence="1" id="KW-0472">Membrane</keyword>
<dbReference type="PANTHER" id="PTHR40278">
    <property type="entry name" value="DNA UTILIZATION PROTEIN HOFN"/>
    <property type="match status" value="1"/>
</dbReference>
<keyword evidence="3" id="KW-1185">Reference proteome</keyword>
<gene>
    <name evidence="2" type="ORF">HNR48_001288</name>
</gene>
<evidence type="ECO:0000313" key="2">
    <source>
        <dbReference type="EMBL" id="MBB6521010.1"/>
    </source>
</evidence>
<dbReference type="PANTHER" id="PTHR40278:SF1">
    <property type="entry name" value="DNA UTILIZATION PROTEIN HOFN"/>
    <property type="match status" value="1"/>
</dbReference>
<organism evidence="2 3">
    <name type="scientific">Pseudoteredinibacter isoporae</name>
    <dbReference type="NCBI Taxonomy" id="570281"/>
    <lineage>
        <taxon>Bacteria</taxon>
        <taxon>Pseudomonadati</taxon>
        <taxon>Pseudomonadota</taxon>
        <taxon>Gammaproteobacteria</taxon>
        <taxon>Cellvibrionales</taxon>
        <taxon>Cellvibrionaceae</taxon>
        <taxon>Pseudoteredinibacter</taxon>
    </lineage>
</organism>
<reference evidence="2 3" key="1">
    <citation type="submission" date="2020-08" db="EMBL/GenBank/DDBJ databases">
        <title>Genomic Encyclopedia of Type Strains, Phase IV (KMG-IV): sequencing the most valuable type-strain genomes for metagenomic binning, comparative biology and taxonomic classification.</title>
        <authorList>
            <person name="Goeker M."/>
        </authorList>
    </citation>
    <scope>NUCLEOTIDE SEQUENCE [LARGE SCALE GENOMIC DNA]</scope>
    <source>
        <strain evidence="2 3">DSM 22368</strain>
    </source>
</reference>
<comment type="caution">
    <text evidence="2">The sequence shown here is derived from an EMBL/GenBank/DDBJ whole genome shotgun (WGS) entry which is preliminary data.</text>
</comment>
<dbReference type="EMBL" id="JACHHT010000001">
    <property type="protein sequence ID" value="MBB6521010.1"/>
    <property type="molecule type" value="Genomic_DNA"/>
</dbReference>
<accession>A0A7X0MVE1</accession>